<dbReference type="SUPFAM" id="SSF103473">
    <property type="entry name" value="MFS general substrate transporter"/>
    <property type="match status" value="1"/>
</dbReference>
<evidence type="ECO:0000256" key="3">
    <source>
        <dbReference type="ARBA" id="ARBA00023136"/>
    </source>
</evidence>
<protein>
    <submittedName>
        <fullName evidence="6">Glycolipid permease LtaA</fullName>
    </submittedName>
</protein>
<dbReference type="Gene3D" id="1.20.1250.20">
    <property type="entry name" value="MFS general substrate transporter like domains"/>
    <property type="match status" value="1"/>
</dbReference>
<gene>
    <name evidence="6" type="primary">ltaA_3</name>
    <name evidence="6" type="ORF">Dcae01_02330</name>
</gene>
<dbReference type="Pfam" id="PF07690">
    <property type="entry name" value="MFS_1"/>
    <property type="match status" value="1"/>
</dbReference>
<reference evidence="6 7" key="1">
    <citation type="submission" date="2024-02" db="EMBL/GenBank/DDBJ databases">
        <title>Deinococcus caeni NBRC 101312.</title>
        <authorList>
            <person name="Ichikawa N."/>
            <person name="Katano-Makiyama Y."/>
            <person name="Hidaka K."/>
        </authorList>
    </citation>
    <scope>NUCLEOTIDE SEQUENCE [LARGE SCALE GENOMIC DNA]</scope>
    <source>
        <strain evidence="6 7">NBRC 101312</strain>
    </source>
</reference>
<keyword evidence="3 4" id="KW-0472">Membrane</keyword>
<feature type="transmembrane region" description="Helical" evidence="4">
    <location>
        <begin position="279"/>
        <end position="298"/>
    </location>
</feature>
<keyword evidence="2 4" id="KW-1133">Transmembrane helix</keyword>
<feature type="transmembrane region" description="Helical" evidence="4">
    <location>
        <begin position="144"/>
        <end position="163"/>
    </location>
</feature>
<keyword evidence="7" id="KW-1185">Reference proteome</keyword>
<feature type="transmembrane region" description="Helical" evidence="4">
    <location>
        <begin position="370"/>
        <end position="389"/>
    </location>
</feature>
<proteinExistence type="predicted"/>
<dbReference type="InterPro" id="IPR020846">
    <property type="entry name" value="MFS_dom"/>
</dbReference>
<feature type="transmembrane region" description="Helical" evidence="4">
    <location>
        <begin position="50"/>
        <end position="69"/>
    </location>
</feature>
<evidence type="ECO:0000256" key="2">
    <source>
        <dbReference type="ARBA" id="ARBA00022989"/>
    </source>
</evidence>
<keyword evidence="1 4" id="KW-0812">Transmembrane</keyword>
<feature type="transmembrane region" description="Helical" evidence="4">
    <location>
        <begin position="108"/>
        <end position="132"/>
    </location>
</feature>
<evidence type="ECO:0000259" key="5">
    <source>
        <dbReference type="PROSITE" id="PS50850"/>
    </source>
</evidence>
<dbReference type="EMBL" id="BAABQU010000028">
    <property type="protein sequence ID" value="GAA5440805.1"/>
    <property type="molecule type" value="Genomic_DNA"/>
</dbReference>
<feature type="transmembrane region" description="Helical" evidence="4">
    <location>
        <begin position="81"/>
        <end position="102"/>
    </location>
</feature>
<dbReference type="InterPro" id="IPR036259">
    <property type="entry name" value="MFS_trans_sf"/>
</dbReference>
<sequence length="413" mass="42352">MSVRSRLPLRPGTLRAVIAATFSLACAELIRSGLYLSYLGQSAQAQDALGIAPSVVGLAWALHVGADTVMRGPAGLMIARYGLRPVMIAGALLSLIAMALLLVAQAGWVLLLAAALHGVGFSAAWPGAMNLTADSTAEGAQGRALTAVSMAVLPFIGLGYFLFGFLRDFPVTGVFLLCLGMVGVSLVSAFLLPAHAVRGPDRTPPAPGERRDVLRRLQPLIPAAIMQTVTLSLFGQVLFKLTDVLELPYWTMIAVLVTGALVAFGSLPFVGRVADRGRALLTLTGGFALIGVGMAGIATLPPTWALFPLAALVGLGFAGVQPGWGALVTRTLPEAQRPAAWGFLMTLENIGTAVGPLLGTLAFAQFGARGPFGLGATLALLAAAFYLLFRRAFPASAGPASAAASGAASGGPS</sequence>
<feature type="transmembrane region" description="Helical" evidence="4">
    <location>
        <begin position="339"/>
        <end position="364"/>
    </location>
</feature>
<dbReference type="RefSeq" id="WP_345445664.1">
    <property type="nucleotide sequence ID" value="NZ_BAABQU010000028.1"/>
</dbReference>
<feature type="domain" description="Major facilitator superfamily (MFS) profile" evidence="5">
    <location>
        <begin position="216"/>
        <end position="413"/>
    </location>
</feature>
<evidence type="ECO:0000256" key="1">
    <source>
        <dbReference type="ARBA" id="ARBA00022692"/>
    </source>
</evidence>
<accession>A0ABP9UGB0</accession>
<feature type="transmembrane region" description="Helical" evidence="4">
    <location>
        <begin position="12"/>
        <end position="30"/>
    </location>
</feature>
<feature type="transmembrane region" description="Helical" evidence="4">
    <location>
        <begin position="169"/>
        <end position="192"/>
    </location>
</feature>
<feature type="transmembrane region" description="Helical" evidence="4">
    <location>
        <begin position="247"/>
        <end position="267"/>
    </location>
</feature>
<evidence type="ECO:0000256" key="4">
    <source>
        <dbReference type="SAM" id="Phobius"/>
    </source>
</evidence>
<feature type="transmembrane region" description="Helical" evidence="4">
    <location>
        <begin position="220"/>
        <end position="241"/>
    </location>
</feature>
<dbReference type="PROSITE" id="PS51257">
    <property type="entry name" value="PROKAR_LIPOPROTEIN"/>
    <property type="match status" value="1"/>
</dbReference>
<organism evidence="6 7">
    <name type="scientific">Deinococcus caeni</name>
    <dbReference type="NCBI Taxonomy" id="569127"/>
    <lineage>
        <taxon>Bacteria</taxon>
        <taxon>Thermotogati</taxon>
        <taxon>Deinococcota</taxon>
        <taxon>Deinococci</taxon>
        <taxon>Deinococcales</taxon>
        <taxon>Deinococcaceae</taxon>
        <taxon>Deinococcus</taxon>
    </lineage>
</organism>
<dbReference type="Proteomes" id="UP001423409">
    <property type="component" value="Unassembled WGS sequence"/>
</dbReference>
<evidence type="ECO:0000313" key="7">
    <source>
        <dbReference type="Proteomes" id="UP001423409"/>
    </source>
</evidence>
<dbReference type="PANTHER" id="PTHR23534">
    <property type="entry name" value="MFS PERMEASE"/>
    <property type="match status" value="1"/>
</dbReference>
<dbReference type="PROSITE" id="PS50850">
    <property type="entry name" value="MFS"/>
    <property type="match status" value="1"/>
</dbReference>
<dbReference type="PANTHER" id="PTHR23534:SF1">
    <property type="entry name" value="MAJOR FACILITATOR SUPERFAMILY PROTEIN"/>
    <property type="match status" value="1"/>
</dbReference>
<name>A0ABP9UGB0_9DEIO</name>
<dbReference type="InterPro" id="IPR011701">
    <property type="entry name" value="MFS"/>
</dbReference>
<evidence type="ECO:0000313" key="6">
    <source>
        <dbReference type="EMBL" id="GAA5440805.1"/>
    </source>
</evidence>
<feature type="transmembrane region" description="Helical" evidence="4">
    <location>
        <begin position="304"/>
        <end position="327"/>
    </location>
</feature>
<comment type="caution">
    <text evidence="6">The sequence shown here is derived from an EMBL/GenBank/DDBJ whole genome shotgun (WGS) entry which is preliminary data.</text>
</comment>